<comment type="caution">
    <text evidence="1">The sequence shown here is derived from an EMBL/GenBank/DDBJ whole genome shotgun (WGS) entry which is preliminary data.</text>
</comment>
<organism evidence="1 2">
    <name type="scientific">Thalassospira xiamenensis</name>
    <dbReference type="NCBI Taxonomy" id="220697"/>
    <lineage>
        <taxon>Bacteria</taxon>
        <taxon>Pseudomonadati</taxon>
        <taxon>Pseudomonadota</taxon>
        <taxon>Alphaproteobacteria</taxon>
        <taxon>Rhodospirillales</taxon>
        <taxon>Thalassospiraceae</taxon>
        <taxon>Thalassospira</taxon>
    </lineage>
</organism>
<accession>A0A367X8P4</accession>
<sequence length="416" mass="47547">MQDNFSWGPGALLPGIERHTLRKLDVLRDYLDVYFDTIVSDPRLDCLNITLVDGFAGGGAYQNGDEIADGSPLVLLHAVERARERLNRNRKKPLEINARFFFIDDKKNHIDALYERLHHDGFSPQIGREITVIKGKFSEELPDILTSIKAVQRAGRSIFVLDQFGYTDVPMESIRLIFSQLERPEVLLTFAIDGVLNYLQQDSSTLERYRQLGIDDHFIAEWNANKHDPALGRLISQRALMANIQMGSGADYFTPFMLWSPTDSRWMMFAHLSRHQAARDKMLGVHWQAQNSFRHLGRGSLFSLGFDTRLLEAKDALFNFAAHDKQKMIQELLGEVPREISIHMKERQLPVEHFLRMIGNRTAATNEDLFSAIKELALSREIEVISKKGTSKRIGSKIEITDRLVLPLQGTFFPLN</sequence>
<protein>
    <recommendedName>
        <fullName evidence="3">Three-Cys-motif partner protein</fullName>
    </recommendedName>
</protein>
<dbReference type="EMBL" id="JPWJ01000006">
    <property type="protein sequence ID" value="RCK50035.1"/>
    <property type="molecule type" value="Genomic_DNA"/>
</dbReference>
<reference evidence="1 2" key="1">
    <citation type="submission" date="2014-07" db="EMBL/GenBank/DDBJ databases">
        <title>Draft genome sequence of Thalassospira xiamenensis IB13.</title>
        <authorList>
            <person name="Lai Q."/>
            <person name="Shao Z."/>
        </authorList>
    </citation>
    <scope>NUCLEOTIDE SEQUENCE [LARGE SCALE GENOMIC DNA]</scope>
    <source>
        <strain evidence="1 2">IB13</strain>
    </source>
</reference>
<evidence type="ECO:0000313" key="1">
    <source>
        <dbReference type="EMBL" id="RCK50035.1"/>
    </source>
</evidence>
<evidence type="ECO:0008006" key="3">
    <source>
        <dbReference type="Google" id="ProtNLM"/>
    </source>
</evidence>
<dbReference type="RefSeq" id="WP_062959175.1">
    <property type="nucleotide sequence ID" value="NZ_JPWJ01000006.1"/>
</dbReference>
<dbReference type="AlphaFoldDB" id="A0A367X8P4"/>
<dbReference type="Proteomes" id="UP000252266">
    <property type="component" value="Unassembled WGS sequence"/>
</dbReference>
<evidence type="ECO:0000313" key="2">
    <source>
        <dbReference type="Proteomes" id="UP000252266"/>
    </source>
</evidence>
<dbReference type="InterPro" id="IPR031009">
    <property type="entry name" value="Tcm_partner"/>
</dbReference>
<gene>
    <name evidence="1" type="ORF">TH44_12290</name>
</gene>
<dbReference type="NCBIfam" id="TIGR04474">
    <property type="entry name" value="tcm_partner"/>
    <property type="match status" value="1"/>
</dbReference>
<proteinExistence type="predicted"/>
<name>A0A367X8P4_9PROT</name>